<dbReference type="EMBL" id="JACIFP010000001">
    <property type="protein sequence ID" value="MBB4137923.1"/>
    <property type="molecule type" value="Genomic_DNA"/>
</dbReference>
<organism evidence="9 10">
    <name type="scientific">Gordonia humi</name>
    <dbReference type="NCBI Taxonomy" id="686429"/>
    <lineage>
        <taxon>Bacteria</taxon>
        <taxon>Bacillati</taxon>
        <taxon>Actinomycetota</taxon>
        <taxon>Actinomycetes</taxon>
        <taxon>Mycobacteriales</taxon>
        <taxon>Gordoniaceae</taxon>
        <taxon>Gordonia</taxon>
    </lineage>
</organism>
<comment type="similarity">
    <text evidence="2">Belongs to the CPA3 antiporters (TC 2.A.63) subunit E family.</text>
</comment>
<dbReference type="GO" id="GO:0005886">
    <property type="term" value="C:plasma membrane"/>
    <property type="evidence" value="ECO:0007669"/>
    <property type="project" value="UniProtKB-SubCell"/>
</dbReference>
<dbReference type="PANTHER" id="PTHR34584:SF1">
    <property type="entry name" value="NA(+)_H(+) ANTIPORTER SUBUNIT E1"/>
    <property type="match status" value="1"/>
</dbReference>
<keyword evidence="3" id="KW-1003">Cell membrane</keyword>
<dbReference type="NCBIfam" id="NF006521">
    <property type="entry name" value="PRK08965.1-5"/>
    <property type="match status" value="1"/>
</dbReference>
<comment type="subcellular location">
    <subcellularLocation>
        <location evidence="1">Cell membrane</location>
        <topology evidence="1">Multi-pass membrane protein</topology>
    </subcellularLocation>
</comment>
<keyword evidence="6 8" id="KW-0472">Membrane</keyword>
<evidence type="ECO:0000256" key="3">
    <source>
        <dbReference type="ARBA" id="ARBA00022475"/>
    </source>
</evidence>
<dbReference type="RefSeq" id="WP_183372756.1">
    <property type="nucleotide sequence ID" value="NZ_BAABHL010000001.1"/>
</dbReference>
<evidence type="ECO:0000313" key="9">
    <source>
        <dbReference type="EMBL" id="MBB4137923.1"/>
    </source>
</evidence>
<dbReference type="AlphaFoldDB" id="A0A840F5U4"/>
<protein>
    <submittedName>
        <fullName evidence="9">Multicomponent Na+:H+ antiporter subunit E</fullName>
    </submittedName>
</protein>
<name>A0A840F5U4_9ACTN</name>
<evidence type="ECO:0000256" key="7">
    <source>
        <dbReference type="SAM" id="MobiDB-lite"/>
    </source>
</evidence>
<gene>
    <name evidence="9" type="ORF">BKA16_004475</name>
</gene>
<evidence type="ECO:0000313" key="10">
    <source>
        <dbReference type="Proteomes" id="UP000551501"/>
    </source>
</evidence>
<dbReference type="Proteomes" id="UP000551501">
    <property type="component" value="Unassembled WGS sequence"/>
</dbReference>
<proteinExistence type="inferred from homology"/>
<dbReference type="InterPro" id="IPR002758">
    <property type="entry name" value="Cation_antiport_E"/>
</dbReference>
<accession>A0A840F5U4</accession>
<comment type="caution">
    <text evidence="9">The sequence shown here is derived from an EMBL/GenBank/DDBJ whole genome shotgun (WGS) entry which is preliminary data.</text>
</comment>
<evidence type="ECO:0000256" key="5">
    <source>
        <dbReference type="ARBA" id="ARBA00022989"/>
    </source>
</evidence>
<evidence type="ECO:0000256" key="1">
    <source>
        <dbReference type="ARBA" id="ARBA00004651"/>
    </source>
</evidence>
<keyword evidence="5 8" id="KW-1133">Transmembrane helix</keyword>
<reference evidence="9 10" key="1">
    <citation type="submission" date="2020-08" db="EMBL/GenBank/DDBJ databases">
        <title>Sequencing the genomes of 1000 actinobacteria strains.</title>
        <authorList>
            <person name="Klenk H.-P."/>
        </authorList>
    </citation>
    <scope>NUCLEOTIDE SEQUENCE [LARGE SCALE GENOMIC DNA]</scope>
    <source>
        <strain evidence="9 10">DSM 45298</strain>
    </source>
</reference>
<feature type="transmembrane region" description="Helical" evidence="8">
    <location>
        <begin position="86"/>
        <end position="105"/>
    </location>
</feature>
<dbReference type="PANTHER" id="PTHR34584">
    <property type="entry name" value="NA(+)/H(+) ANTIPORTER SUBUNIT E1"/>
    <property type="match status" value="1"/>
</dbReference>
<sequence>MSNTPYPERPRAKSVGKNPVARFFGTLWRLAVLWFAWPTTNLIVWLSQNLKFPVWAGGDLREVAMRLWGVAWLTFVWVLLWGEVTWTNIIVGIVFAVLVMVLLPLPRVPIEGRVHPLAAAKLLLTLIGSFMVSSAQVAWAAVKPGPPPLGAVVRVHLAIKSDLVLTLAIDYINLVPGTMVVEIDHLRRMLYIHIFDVRKQSQIDSFYRTMAYVERQFIKAFERDSEWHPSPFHGVDDDYHHVPFSDRRRVADEERHASQGRLRRRLRGE</sequence>
<keyword evidence="10" id="KW-1185">Reference proteome</keyword>
<dbReference type="Pfam" id="PF01899">
    <property type="entry name" value="MNHE"/>
    <property type="match status" value="1"/>
</dbReference>
<evidence type="ECO:0000256" key="8">
    <source>
        <dbReference type="SAM" id="Phobius"/>
    </source>
</evidence>
<evidence type="ECO:0000256" key="6">
    <source>
        <dbReference type="ARBA" id="ARBA00023136"/>
    </source>
</evidence>
<keyword evidence="4 8" id="KW-0812">Transmembrane</keyword>
<feature type="transmembrane region" description="Helical" evidence="8">
    <location>
        <begin position="63"/>
        <end position="80"/>
    </location>
</feature>
<feature type="transmembrane region" description="Helical" evidence="8">
    <location>
        <begin position="20"/>
        <end position="43"/>
    </location>
</feature>
<evidence type="ECO:0000256" key="4">
    <source>
        <dbReference type="ARBA" id="ARBA00022692"/>
    </source>
</evidence>
<evidence type="ECO:0000256" key="2">
    <source>
        <dbReference type="ARBA" id="ARBA00006228"/>
    </source>
</evidence>
<feature type="region of interest" description="Disordered" evidence="7">
    <location>
        <begin position="250"/>
        <end position="269"/>
    </location>
</feature>
<dbReference type="GO" id="GO:0008324">
    <property type="term" value="F:monoatomic cation transmembrane transporter activity"/>
    <property type="evidence" value="ECO:0007669"/>
    <property type="project" value="InterPro"/>
</dbReference>